<evidence type="ECO:0000313" key="3">
    <source>
        <dbReference type="RefSeq" id="XP_031760965.1"/>
    </source>
</evidence>
<dbReference type="Xenbase" id="XB-GENE-29097843">
    <property type="gene designation" value="LOC116412010"/>
</dbReference>
<feature type="region of interest" description="Disordered" evidence="1">
    <location>
        <begin position="160"/>
        <end position="199"/>
    </location>
</feature>
<feature type="region of interest" description="Disordered" evidence="1">
    <location>
        <begin position="1"/>
        <end position="62"/>
    </location>
</feature>
<dbReference type="Proteomes" id="UP000008143">
    <property type="component" value="Chromosome 1"/>
</dbReference>
<feature type="compositionally biased region" description="Acidic residues" evidence="1">
    <location>
        <begin position="111"/>
        <end position="126"/>
    </location>
</feature>
<dbReference type="AlphaFoldDB" id="A0A8J1JVA0"/>
<feature type="compositionally biased region" description="Basic residues" evidence="1">
    <location>
        <begin position="8"/>
        <end position="19"/>
    </location>
</feature>
<dbReference type="RefSeq" id="XP_031760965.1">
    <property type="nucleotide sequence ID" value="XM_031905105.1"/>
</dbReference>
<feature type="region of interest" description="Disordered" evidence="1">
    <location>
        <begin position="111"/>
        <end position="145"/>
    </location>
</feature>
<dbReference type="GeneID" id="116412010"/>
<sequence length="199" mass="22479">MGEDVTKGKKRKKKKKNPVKKPVETIMNEVKSDDVSIKPGPSEEQMQSEERPSEVKKDEIYPEQECVVPDHVSATEEECMVPDEVCAESEIQRGTSPKPKFKRLTILQWIDQDDDDEEDNDEDETNLEQTLQAPEKKMVPLTESQKETSVILDMALEQIPLKPSAEAPTETTLPETSISSPQQDMEAQEEPPMVSKAKL</sequence>
<accession>A0A8J1JVA0</accession>
<feature type="compositionally biased region" description="Low complexity" evidence="1">
    <location>
        <begin position="163"/>
        <end position="177"/>
    </location>
</feature>
<reference evidence="3" key="1">
    <citation type="submission" date="2025-08" db="UniProtKB">
        <authorList>
            <consortium name="RefSeq"/>
        </authorList>
    </citation>
    <scope>IDENTIFICATION</scope>
    <source>
        <strain evidence="3">Nigerian</strain>
        <tissue evidence="3">Liver and blood</tissue>
    </source>
</reference>
<evidence type="ECO:0000313" key="4">
    <source>
        <dbReference type="Xenbase" id="XB-GENE-29097843"/>
    </source>
</evidence>
<organism evidence="2 3">
    <name type="scientific">Xenopus tropicalis</name>
    <name type="common">Western clawed frog</name>
    <name type="synonym">Silurana tropicalis</name>
    <dbReference type="NCBI Taxonomy" id="8364"/>
    <lineage>
        <taxon>Eukaryota</taxon>
        <taxon>Metazoa</taxon>
        <taxon>Chordata</taxon>
        <taxon>Craniata</taxon>
        <taxon>Vertebrata</taxon>
        <taxon>Euteleostomi</taxon>
        <taxon>Amphibia</taxon>
        <taxon>Batrachia</taxon>
        <taxon>Anura</taxon>
        <taxon>Pipoidea</taxon>
        <taxon>Pipidae</taxon>
        <taxon>Xenopodinae</taxon>
        <taxon>Xenopus</taxon>
        <taxon>Silurana</taxon>
    </lineage>
</organism>
<dbReference type="AGR" id="Xenbase:XB-GENE-29097843"/>
<evidence type="ECO:0000313" key="2">
    <source>
        <dbReference type="Proteomes" id="UP000008143"/>
    </source>
</evidence>
<feature type="compositionally biased region" description="Basic and acidic residues" evidence="1">
    <location>
        <begin position="48"/>
        <end position="60"/>
    </location>
</feature>
<keyword evidence="2" id="KW-1185">Reference proteome</keyword>
<name>A0A8J1JVA0_XENTR</name>
<dbReference type="KEGG" id="xtr:116412010"/>
<proteinExistence type="predicted"/>
<protein>
    <submittedName>
        <fullName evidence="3">Glutamic acid-rich protein-like</fullName>
    </submittedName>
</protein>
<gene>
    <name evidence="3 4" type="primary">LOC116412010</name>
</gene>
<evidence type="ECO:0000256" key="1">
    <source>
        <dbReference type="SAM" id="MobiDB-lite"/>
    </source>
</evidence>